<organism evidence="1 2">
    <name type="scientific">Brassica campestris</name>
    <name type="common">Field mustard</name>
    <dbReference type="NCBI Taxonomy" id="3711"/>
    <lineage>
        <taxon>Eukaryota</taxon>
        <taxon>Viridiplantae</taxon>
        <taxon>Streptophyta</taxon>
        <taxon>Embryophyta</taxon>
        <taxon>Tracheophyta</taxon>
        <taxon>Spermatophyta</taxon>
        <taxon>Magnoliopsida</taxon>
        <taxon>eudicotyledons</taxon>
        <taxon>Gunneridae</taxon>
        <taxon>Pentapetalae</taxon>
        <taxon>rosids</taxon>
        <taxon>malvids</taxon>
        <taxon>Brassicales</taxon>
        <taxon>Brassicaceae</taxon>
        <taxon>Brassiceae</taxon>
        <taxon>Brassica</taxon>
    </lineage>
</organism>
<accession>A0A8D9LT89</accession>
<name>A0A8D9LT89_BRACM</name>
<reference evidence="1 2" key="1">
    <citation type="submission" date="2021-07" db="EMBL/GenBank/DDBJ databases">
        <authorList>
            <consortium name="Genoscope - CEA"/>
            <person name="William W."/>
        </authorList>
    </citation>
    <scope>NUCLEOTIDE SEQUENCE [LARGE SCALE GENOMIC DNA]</scope>
</reference>
<dbReference type="Proteomes" id="UP000694005">
    <property type="component" value="Chromosome A03"/>
</dbReference>
<gene>
    <name evidence="1" type="ORF">BRAPAZ1V2_A03P72100.2</name>
</gene>
<protein>
    <submittedName>
        <fullName evidence="1">Uncharacterized protein</fullName>
    </submittedName>
</protein>
<evidence type="ECO:0000313" key="1">
    <source>
        <dbReference type="EMBL" id="CAG7885867.1"/>
    </source>
</evidence>
<dbReference type="Gramene" id="A03p72100.2_BraZ1">
    <property type="protein sequence ID" value="A03p72100.2_BraZ1.CDS"/>
    <property type="gene ID" value="A03g72100.2_BraZ1"/>
</dbReference>
<proteinExistence type="predicted"/>
<evidence type="ECO:0000313" key="2">
    <source>
        <dbReference type="Proteomes" id="UP000694005"/>
    </source>
</evidence>
<sequence length="60" mass="7179">MCKFSLYMETKILIRLNIFDIEDFLGSLLREDFFESLLREDKTSGKLLEDFDLGRKPKIF</sequence>
<dbReference type="EMBL" id="LS974619">
    <property type="protein sequence ID" value="CAG7885867.1"/>
    <property type="molecule type" value="Genomic_DNA"/>
</dbReference>
<dbReference type="AlphaFoldDB" id="A0A8D9LT89"/>